<evidence type="ECO:0000313" key="2">
    <source>
        <dbReference type="Proteomes" id="UP000234857"/>
    </source>
</evidence>
<dbReference type="Gene3D" id="2.60.40.10">
    <property type="entry name" value="Immunoglobulins"/>
    <property type="match status" value="1"/>
</dbReference>
<dbReference type="Proteomes" id="UP000234857">
    <property type="component" value="Unassembled WGS sequence"/>
</dbReference>
<proteinExistence type="predicted"/>
<accession>A0A2N5ZIF1</accession>
<dbReference type="InterPro" id="IPR013783">
    <property type="entry name" value="Ig-like_fold"/>
</dbReference>
<comment type="caution">
    <text evidence="1">The sequence shown here is derived from an EMBL/GenBank/DDBJ whole genome shotgun (WGS) entry which is preliminary data.</text>
</comment>
<dbReference type="AlphaFoldDB" id="A0A2N5ZIF1"/>
<reference evidence="1 2" key="1">
    <citation type="submission" date="2017-11" db="EMBL/GenBank/DDBJ databases">
        <title>Genome-resolved metagenomics identifies genetic mobility, metabolic interactions, and unexpected diversity in perchlorate-reducing communities.</title>
        <authorList>
            <person name="Barnum T.P."/>
            <person name="Figueroa I.A."/>
            <person name="Carlstrom C.I."/>
            <person name="Lucas L.N."/>
            <person name="Engelbrektson A.L."/>
            <person name="Coates J.D."/>
        </authorList>
    </citation>
    <scope>NUCLEOTIDE SEQUENCE [LARGE SCALE GENOMIC DNA]</scope>
    <source>
        <strain evidence="1">BM706</strain>
    </source>
</reference>
<gene>
    <name evidence="1" type="ORF">C0601_05120</name>
</gene>
<dbReference type="EMBL" id="PKTG01000064">
    <property type="protein sequence ID" value="PLX18401.1"/>
    <property type="molecule type" value="Genomic_DNA"/>
</dbReference>
<name>A0A2N5ZIF1_MUIH1</name>
<organism evidence="1 2">
    <name type="scientific">Muiribacterium halophilum</name>
    <dbReference type="NCBI Taxonomy" id="2053465"/>
    <lineage>
        <taxon>Bacteria</taxon>
        <taxon>Candidatus Muiribacteriota</taxon>
        <taxon>Candidatus Muiribacteriia</taxon>
        <taxon>Candidatus Muiribacteriales</taxon>
        <taxon>Candidatus Muiribacteriaceae</taxon>
        <taxon>Candidatus Muiribacterium</taxon>
    </lineage>
</organism>
<evidence type="ECO:0000313" key="1">
    <source>
        <dbReference type="EMBL" id="PLX18401.1"/>
    </source>
</evidence>
<protein>
    <submittedName>
        <fullName evidence="1">Uncharacterized protein</fullName>
    </submittedName>
</protein>
<sequence length="205" mass="24084">MKKTMILLISLLLFSTINIYALKAGKDFNSFTVSEHTKDGMIMIDINYFASFGKPVVLHIGINGWDNIQDIYSNNGEFELEFDRDVSRIDICFKINDNWDNNKGQDYFYNTTNYICKEFIKDNNDLLIAKDYVEESIQTLKDLSLMIEYHYEKNKENLRLKNTTRMAIFDGLELIKMINDSKSKENIVEINKRLNLFRDVVENLI</sequence>